<dbReference type="PANTHER" id="PTHR16943">
    <property type="entry name" value="2-METHYLCITRATE DEHYDRATASE-RELATED"/>
    <property type="match status" value="1"/>
</dbReference>
<organism evidence="3">
    <name type="scientific">marine sediment metagenome</name>
    <dbReference type="NCBI Taxonomy" id="412755"/>
    <lineage>
        <taxon>unclassified sequences</taxon>
        <taxon>metagenomes</taxon>
        <taxon>ecological metagenomes</taxon>
    </lineage>
</organism>
<accession>X0ULN3</accession>
<dbReference type="PANTHER" id="PTHR16943:SF8">
    <property type="entry name" value="2-METHYLCITRATE DEHYDRATASE"/>
    <property type="match status" value="1"/>
</dbReference>
<dbReference type="Gene3D" id="1.10.4100.10">
    <property type="entry name" value="2-methylcitrate dehydratase PrpD"/>
    <property type="match status" value="1"/>
</dbReference>
<dbReference type="InterPro" id="IPR005656">
    <property type="entry name" value="MmgE_PrpD"/>
</dbReference>
<proteinExistence type="inferred from homology"/>
<feature type="non-terminal residue" evidence="3">
    <location>
        <position position="127"/>
    </location>
</feature>
<dbReference type="InterPro" id="IPR045336">
    <property type="entry name" value="MmgE_PrpD_N"/>
</dbReference>
<dbReference type="Pfam" id="PF03972">
    <property type="entry name" value="MmgE_PrpD_N"/>
    <property type="match status" value="1"/>
</dbReference>
<protein>
    <recommendedName>
        <fullName evidence="2">MmgE/PrpD N-terminal domain-containing protein</fullName>
    </recommendedName>
</protein>
<dbReference type="SUPFAM" id="SSF103378">
    <property type="entry name" value="2-methylcitrate dehydratase PrpD"/>
    <property type="match status" value="1"/>
</dbReference>
<gene>
    <name evidence="3" type="ORF">S01H1_46263</name>
</gene>
<name>X0ULN3_9ZZZZ</name>
<evidence type="ECO:0000259" key="2">
    <source>
        <dbReference type="Pfam" id="PF03972"/>
    </source>
</evidence>
<dbReference type="InterPro" id="IPR036148">
    <property type="entry name" value="MmgE/PrpD_sf"/>
</dbReference>
<comment type="caution">
    <text evidence="3">The sequence shown here is derived from an EMBL/GenBank/DDBJ whole genome shotgun (WGS) entry which is preliminary data.</text>
</comment>
<evidence type="ECO:0000313" key="3">
    <source>
        <dbReference type="EMBL" id="GAG06525.1"/>
    </source>
</evidence>
<dbReference type="GO" id="GO:0016829">
    <property type="term" value="F:lyase activity"/>
    <property type="evidence" value="ECO:0007669"/>
    <property type="project" value="InterPro"/>
</dbReference>
<sequence length="127" mass="13080">MGDGNDLIAQFIADAAWDALPAEVQRKARMALLDILGATLVGTLTPISCLTTDHAVETWPGDEATILLHGKRASAIGAAFANGYAANGLDIDDCALYTKGHPGAQLFPTALALAEKLGLGGSQMMTA</sequence>
<feature type="domain" description="MmgE/PrpD N-terminal" evidence="2">
    <location>
        <begin position="8"/>
        <end position="127"/>
    </location>
</feature>
<dbReference type="InterPro" id="IPR042183">
    <property type="entry name" value="MmgE/PrpD_sf_1"/>
</dbReference>
<dbReference type="EMBL" id="BARS01029615">
    <property type="protein sequence ID" value="GAG06525.1"/>
    <property type="molecule type" value="Genomic_DNA"/>
</dbReference>
<reference evidence="3" key="1">
    <citation type="journal article" date="2014" name="Front. Microbiol.">
        <title>High frequency of phylogenetically diverse reductive dehalogenase-homologous genes in deep subseafloor sedimentary metagenomes.</title>
        <authorList>
            <person name="Kawai M."/>
            <person name="Futagami T."/>
            <person name="Toyoda A."/>
            <person name="Takaki Y."/>
            <person name="Nishi S."/>
            <person name="Hori S."/>
            <person name="Arai W."/>
            <person name="Tsubouchi T."/>
            <person name="Morono Y."/>
            <person name="Uchiyama I."/>
            <person name="Ito T."/>
            <person name="Fujiyama A."/>
            <person name="Inagaki F."/>
            <person name="Takami H."/>
        </authorList>
    </citation>
    <scope>NUCLEOTIDE SEQUENCE</scope>
    <source>
        <strain evidence="3">Expedition CK06-06</strain>
    </source>
</reference>
<comment type="similarity">
    <text evidence="1">Belongs to the PrpD family.</text>
</comment>
<evidence type="ECO:0000256" key="1">
    <source>
        <dbReference type="ARBA" id="ARBA00006174"/>
    </source>
</evidence>
<dbReference type="AlphaFoldDB" id="X0ULN3"/>